<proteinExistence type="predicted"/>
<dbReference type="Proteomes" id="UP000231463">
    <property type="component" value="Segment"/>
</dbReference>
<evidence type="ECO:0000313" key="2">
    <source>
        <dbReference type="Proteomes" id="UP000231463"/>
    </source>
</evidence>
<sequence>MTGHDFVLRDKELGSFYYYIYDPEFGGWQTGSFMEADSFSTYEEAELEIKESNLNAAIHRRTITLEE</sequence>
<gene>
    <name evidence="1" type="ORF">CPT_Melville_123</name>
</gene>
<name>A0A2D1GM44_9CAUD</name>
<reference evidence="2" key="1">
    <citation type="submission" date="2017-09" db="EMBL/GenBank/DDBJ databases">
        <title>The complete genome of Salmonella phage Melville.</title>
        <authorList>
            <person name="Zhang K."/>
            <person name="Xie Y."/>
            <person name="Liu M."/>
            <person name="Gill J."/>
        </authorList>
    </citation>
    <scope>NUCLEOTIDE SEQUENCE [LARGE SCALE GENOMIC DNA]</scope>
</reference>
<keyword evidence="2" id="KW-1185">Reference proteome</keyword>
<accession>A0A2D1GM44</accession>
<evidence type="ECO:0000313" key="1">
    <source>
        <dbReference type="EMBL" id="ATN93097.1"/>
    </source>
</evidence>
<organism evidence="1 2">
    <name type="scientific">Salmonella phage Melville</name>
    <dbReference type="NCBI Taxonomy" id="2041413"/>
    <lineage>
        <taxon>Viruses</taxon>
        <taxon>Duplodnaviria</taxon>
        <taxon>Heunggongvirae</taxon>
        <taxon>Uroviricota</taxon>
        <taxon>Caudoviricetes</taxon>
        <taxon>Pantevenvirales</taxon>
        <taxon>Straboviridae</taxon>
        <taxon>Tevenvirinae</taxon>
        <taxon>Gelderlandvirus</taxon>
        <taxon>Gelderlandvirus melville</taxon>
    </lineage>
</organism>
<protein>
    <submittedName>
        <fullName evidence="1">Uncharacterized protein</fullName>
    </submittedName>
</protein>
<dbReference type="EMBL" id="MF957259">
    <property type="protein sequence ID" value="ATN93097.1"/>
    <property type="molecule type" value="Genomic_DNA"/>
</dbReference>